<keyword evidence="1" id="KW-1133">Transmembrane helix</keyword>
<evidence type="ECO:0000313" key="3">
    <source>
        <dbReference type="Proteomes" id="UP001597041"/>
    </source>
</evidence>
<feature type="transmembrane region" description="Helical" evidence="1">
    <location>
        <begin position="32"/>
        <end position="50"/>
    </location>
</feature>
<protein>
    <recommendedName>
        <fullName evidence="4">TMhelix containing protein</fullName>
    </recommendedName>
</protein>
<accession>A0ABW3ND13</accession>
<gene>
    <name evidence="2" type="ORF">ACFQ19_01450</name>
</gene>
<dbReference type="RefSeq" id="WP_379590135.1">
    <property type="nucleotide sequence ID" value="NZ_JBHTKK010000001.1"/>
</dbReference>
<organism evidence="2 3">
    <name type="scientific">Oceanobacillus locisalsi</name>
    <dbReference type="NCBI Taxonomy" id="546107"/>
    <lineage>
        <taxon>Bacteria</taxon>
        <taxon>Bacillati</taxon>
        <taxon>Bacillota</taxon>
        <taxon>Bacilli</taxon>
        <taxon>Bacillales</taxon>
        <taxon>Bacillaceae</taxon>
        <taxon>Oceanobacillus</taxon>
    </lineage>
</organism>
<evidence type="ECO:0000313" key="2">
    <source>
        <dbReference type="EMBL" id="MFD1064679.1"/>
    </source>
</evidence>
<evidence type="ECO:0008006" key="4">
    <source>
        <dbReference type="Google" id="ProtNLM"/>
    </source>
</evidence>
<sequence length="62" mass="7076">MFTKKQLILGGCLVAIAAILNAAVGFSEFVNTAVLGFFPLLGCWFWYDNYRQKETEKNNKRE</sequence>
<evidence type="ECO:0000256" key="1">
    <source>
        <dbReference type="SAM" id="Phobius"/>
    </source>
</evidence>
<name>A0ABW3ND13_9BACI</name>
<proteinExistence type="predicted"/>
<comment type="caution">
    <text evidence="2">The sequence shown here is derived from an EMBL/GenBank/DDBJ whole genome shotgun (WGS) entry which is preliminary data.</text>
</comment>
<reference evidence="3" key="1">
    <citation type="journal article" date="2019" name="Int. J. Syst. Evol. Microbiol.">
        <title>The Global Catalogue of Microorganisms (GCM) 10K type strain sequencing project: providing services to taxonomists for standard genome sequencing and annotation.</title>
        <authorList>
            <consortium name="The Broad Institute Genomics Platform"/>
            <consortium name="The Broad Institute Genome Sequencing Center for Infectious Disease"/>
            <person name="Wu L."/>
            <person name="Ma J."/>
        </authorList>
    </citation>
    <scope>NUCLEOTIDE SEQUENCE [LARGE SCALE GENOMIC DNA]</scope>
    <source>
        <strain evidence="3">CCUG 56608</strain>
    </source>
</reference>
<dbReference type="EMBL" id="JBHTKK010000001">
    <property type="protein sequence ID" value="MFD1064679.1"/>
    <property type="molecule type" value="Genomic_DNA"/>
</dbReference>
<dbReference type="Proteomes" id="UP001597041">
    <property type="component" value="Unassembled WGS sequence"/>
</dbReference>
<keyword evidence="3" id="KW-1185">Reference proteome</keyword>
<keyword evidence="1" id="KW-0472">Membrane</keyword>
<keyword evidence="1" id="KW-0812">Transmembrane</keyword>